<evidence type="ECO:0000313" key="2">
    <source>
        <dbReference type="EMBL" id="KAK6358022.1"/>
    </source>
</evidence>
<protein>
    <submittedName>
        <fullName evidence="2">Uncharacterized protein</fullName>
    </submittedName>
</protein>
<keyword evidence="3" id="KW-1185">Reference proteome</keyword>
<dbReference type="Proteomes" id="UP001373714">
    <property type="component" value="Unassembled WGS sequence"/>
</dbReference>
<dbReference type="AlphaFoldDB" id="A0AAV9V9E1"/>
<feature type="region of interest" description="Disordered" evidence="1">
    <location>
        <begin position="11"/>
        <end position="51"/>
    </location>
</feature>
<dbReference type="EMBL" id="JAVHNS010000004">
    <property type="protein sequence ID" value="KAK6358022.1"/>
    <property type="molecule type" value="Genomic_DNA"/>
</dbReference>
<accession>A0AAV9V9E1</accession>
<organism evidence="2 3">
    <name type="scientific">Orbilia blumenaviensis</name>
    <dbReference type="NCBI Taxonomy" id="1796055"/>
    <lineage>
        <taxon>Eukaryota</taxon>
        <taxon>Fungi</taxon>
        <taxon>Dikarya</taxon>
        <taxon>Ascomycota</taxon>
        <taxon>Pezizomycotina</taxon>
        <taxon>Orbiliomycetes</taxon>
        <taxon>Orbiliales</taxon>
        <taxon>Orbiliaceae</taxon>
        <taxon>Orbilia</taxon>
    </lineage>
</organism>
<evidence type="ECO:0000256" key="1">
    <source>
        <dbReference type="SAM" id="MobiDB-lite"/>
    </source>
</evidence>
<feature type="region of interest" description="Disordered" evidence="1">
    <location>
        <begin position="319"/>
        <end position="357"/>
    </location>
</feature>
<name>A0AAV9V9E1_9PEZI</name>
<feature type="compositionally biased region" description="Low complexity" evidence="1">
    <location>
        <begin position="319"/>
        <end position="349"/>
    </location>
</feature>
<reference evidence="2 3" key="1">
    <citation type="submission" date="2019-10" db="EMBL/GenBank/DDBJ databases">
        <authorList>
            <person name="Palmer J.M."/>
        </authorList>
    </citation>
    <scope>NUCLEOTIDE SEQUENCE [LARGE SCALE GENOMIC DNA]</scope>
    <source>
        <strain evidence="2 3">TWF730</strain>
    </source>
</reference>
<gene>
    <name evidence="2" type="ORF">TWF730_007376</name>
</gene>
<evidence type="ECO:0000313" key="3">
    <source>
        <dbReference type="Proteomes" id="UP001373714"/>
    </source>
</evidence>
<proteinExistence type="predicted"/>
<comment type="caution">
    <text evidence="2">The sequence shown here is derived from an EMBL/GenBank/DDBJ whole genome shotgun (WGS) entry which is preliminary data.</text>
</comment>
<sequence>MPRRGLFRRANDFGVFDQGGNPADPQVEMPLPLPAPDGPQLPTGEPAAAPNSDNLAEMLSALMPGAFPQFQEDVAQQAIPVAATAAATAVPPLAQAPLPPPPPQTFPLVRKQGRLRRFANHIHNHNWVAADFQTPQAPQMSWTEVRAKLGAPPPPADPVRTLYDWDRVRHRIGLQPTYEFVAAYQSQQQQAGLQNQPQINLPAPEPAQFQPAPQQPVAAQYMIIQTPQGPMYIPQPPAPGAQNPMTGQPTENPWSQQDAKGLATVLLLAGMKLSWNAATSMWDAVTSAYNQNFEDKVKLRDQTNQWINDCVRRGYVRPVQQPQPQPQQQHPQSVNWPQWGAAQQQQPAPQTMPPRWY</sequence>